<dbReference type="Pfam" id="PF08808">
    <property type="entry name" value="RES"/>
    <property type="match status" value="1"/>
</dbReference>
<dbReference type="InterPro" id="IPR014914">
    <property type="entry name" value="RES_dom"/>
</dbReference>
<reference evidence="2" key="1">
    <citation type="submission" date="2022-05" db="EMBL/GenBank/DDBJ databases">
        <title>Schlegelella sp. nov., isolated from mangrove soil.</title>
        <authorList>
            <person name="Liu Y."/>
            <person name="Ge X."/>
            <person name="Liu W."/>
        </authorList>
    </citation>
    <scope>NUCLEOTIDE SEQUENCE</scope>
    <source>
        <strain evidence="2">S2-27</strain>
    </source>
</reference>
<name>A0ABT0YT14_9BURK</name>
<gene>
    <name evidence="2" type="ORF">M8A51_18670</name>
</gene>
<evidence type="ECO:0000313" key="3">
    <source>
        <dbReference type="Proteomes" id="UP001165541"/>
    </source>
</evidence>
<proteinExistence type="predicted"/>
<organism evidence="2 3">
    <name type="scientific">Caldimonas mangrovi</name>
    <dbReference type="NCBI Taxonomy" id="2944811"/>
    <lineage>
        <taxon>Bacteria</taxon>
        <taxon>Pseudomonadati</taxon>
        <taxon>Pseudomonadota</taxon>
        <taxon>Betaproteobacteria</taxon>
        <taxon>Burkholderiales</taxon>
        <taxon>Sphaerotilaceae</taxon>
        <taxon>Caldimonas</taxon>
    </lineage>
</organism>
<dbReference type="EMBL" id="JAMKFE010000012">
    <property type="protein sequence ID" value="MCM5681554.1"/>
    <property type="molecule type" value="Genomic_DNA"/>
</dbReference>
<dbReference type="Proteomes" id="UP001165541">
    <property type="component" value="Unassembled WGS sequence"/>
</dbReference>
<protein>
    <submittedName>
        <fullName evidence="2">RES family NAD+ phosphorylase</fullName>
    </submittedName>
</protein>
<feature type="domain" description="RES" evidence="1">
    <location>
        <begin position="37"/>
        <end position="165"/>
    </location>
</feature>
<dbReference type="RefSeq" id="WP_251780033.1">
    <property type="nucleotide sequence ID" value="NZ_JAMKFE010000012.1"/>
</dbReference>
<accession>A0ABT0YT14</accession>
<evidence type="ECO:0000259" key="1">
    <source>
        <dbReference type="SMART" id="SM00953"/>
    </source>
</evidence>
<dbReference type="SMART" id="SM00953">
    <property type="entry name" value="RES"/>
    <property type="match status" value="1"/>
</dbReference>
<keyword evidence="3" id="KW-1185">Reference proteome</keyword>
<evidence type="ECO:0000313" key="2">
    <source>
        <dbReference type="EMBL" id="MCM5681554.1"/>
    </source>
</evidence>
<sequence length="193" mass="20551">MKLAALGNVSPYRLAQGHSLYRIQRPTVTGAALGRGPLHLAPIGAMSGRFDLAKLPCAYLAEAPGTALYEAVFRREATGVSVAGLLQLRELLAIQTLAEFVLADLRPHATAWPVLQSLRFSETQQLADDVHQAGFDGIIYCSAQHFAQACVVLFNPDAAAMKALWRVALANAAGAVNKWVADAATHSLVPLVP</sequence>
<comment type="caution">
    <text evidence="2">The sequence shown here is derived from an EMBL/GenBank/DDBJ whole genome shotgun (WGS) entry which is preliminary data.</text>
</comment>